<dbReference type="Proteomes" id="UP001257914">
    <property type="component" value="Unassembled WGS sequence"/>
</dbReference>
<feature type="transmembrane region" description="Helical" evidence="1">
    <location>
        <begin position="6"/>
        <end position="23"/>
    </location>
</feature>
<gene>
    <name evidence="2" type="ORF">RT723_02120</name>
</gene>
<evidence type="ECO:0000313" key="3">
    <source>
        <dbReference type="Proteomes" id="UP001257914"/>
    </source>
</evidence>
<keyword evidence="1" id="KW-0472">Membrane</keyword>
<keyword evidence="3" id="KW-1185">Reference proteome</keyword>
<dbReference type="Pfam" id="PF11446">
    <property type="entry name" value="DUF2897"/>
    <property type="match status" value="1"/>
</dbReference>
<evidence type="ECO:0000256" key="1">
    <source>
        <dbReference type="SAM" id="Phobius"/>
    </source>
</evidence>
<organism evidence="2 3">
    <name type="scientific">Psychrosphaera aquimarina</name>
    <dbReference type="NCBI Taxonomy" id="2044854"/>
    <lineage>
        <taxon>Bacteria</taxon>
        <taxon>Pseudomonadati</taxon>
        <taxon>Pseudomonadota</taxon>
        <taxon>Gammaproteobacteria</taxon>
        <taxon>Alteromonadales</taxon>
        <taxon>Pseudoalteromonadaceae</taxon>
        <taxon>Psychrosphaera</taxon>
    </lineage>
</organism>
<dbReference type="InterPro" id="IPR021550">
    <property type="entry name" value="DUF2897"/>
</dbReference>
<proteinExistence type="predicted"/>
<reference evidence="2 3" key="1">
    <citation type="submission" date="2023-10" db="EMBL/GenBank/DDBJ databases">
        <title>Psychrosphaera aquimaarina strain SW33 isolated from seawater.</title>
        <authorList>
            <person name="Bayburt H."/>
            <person name="Kim J.M."/>
            <person name="Choi B.J."/>
            <person name="Jeon C.O."/>
        </authorList>
    </citation>
    <scope>NUCLEOTIDE SEQUENCE [LARGE SCALE GENOMIC DNA]</scope>
    <source>
        <strain evidence="2 3">KCTC 52743</strain>
    </source>
</reference>
<evidence type="ECO:0000313" key="2">
    <source>
        <dbReference type="EMBL" id="MDU0111824.1"/>
    </source>
</evidence>
<dbReference type="EMBL" id="JAWCUA010000001">
    <property type="protein sequence ID" value="MDU0111824.1"/>
    <property type="molecule type" value="Genomic_DNA"/>
</dbReference>
<keyword evidence="1" id="KW-0812">Transmembrane</keyword>
<keyword evidence="1" id="KW-1133">Transmembrane helix</keyword>
<name>A0ABU3QX14_9GAMM</name>
<dbReference type="RefSeq" id="WP_315945711.1">
    <property type="nucleotide sequence ID" value="NZ_JAWCUA010000001.1"/>
</dbReference>
<comment type="caution">
    <text evidence="2">The sequence shown here is derived from an EMBL/GenBank/DDBJ whole genome shotgun (WGS) entry which is preliminary data.</text>
</comment>
<sequence length="55" mass="6261">MNILAIIIIVLVLGMVVGNIMLLKHTAKFSMKRLNQDPIEKAKETLAQRKQDQDK</sequence>
<accession>A0ABU3QX14</accession>
<protein>
    <submittedName>
        <fullName evidence="2">DUF2897 family protein</fullName>
    </submittedName>
</protein>